<dbReference type="PANTHER" id="PTHR33736">
    <property type="entry name" value="F-BOX PROTEIN-RELATED"/>
    <property type="match status" value="1"/>
</dbReference>
<dbReference type="InterPro" id="IPR036047">
    <property type="entry name" value="F-box-like_dom_sf"/>
</dbReference>
<sequence length="381" mass="43396">MEFPSPSCEFQRLNRDLLSDIIARLDGSSVAAAACACSDVRDVAQDQSLWQQLCHSTWPSTALEEAQSLISSSSIGGFNKFYADSYPLVLYDDITRDTTGNQVCPGLRTCAWPSDFVSLIDIYYKKKCILSRVVDGIPEAVDVYNDPECNWDETSNDHQMWFSNCPFKLDVLISKSGTAIGDNDDDAAASNRHQNLRNLPCFSNVEGRWRGDFCKELEDLRLSWVLFDKKKGKAVNLSSWKPLLVQRSWHSGMDYMLRFGCIVPMDEHLLPHKLAECVILVKCMLTEGGGPVMWREISMNVEDMAGAPLSGRKSLMVLNRALYCLRSKNHLELEEGYRRFEREKREIKRRKELREALADRLCISIEIAVFITFCYACTIFF</sequence>
<dbReference type="EMBL" id="CP126649">
    <property type="protein sequence ID" value="WJZ82143.1"/>
    <property type="molecule type" value="Genomic_DNA"/>
</dbReference>
<organism evidence="1 2">
    <name type="scientific">Vitis vinifera</name>
    <name type="common">Grape</name>
    <dbReference type="NCBI Taxonomy" id="29760"/>
    <lineage>
        <taxon>Eukaryota</taxon>
        <taxon>Viridiplantae</taxon>
        <taxon>Streptophyta</taxon>
        <taxon>Embryophyta</taxon>
        <taxon>Tracheophyta</taxon>
        <taxon>Spermatophyta</taxon>
        <taxon>Magnoliopsida</taxon>
        <taxon>eudicotyledons</taxon>
        <taxon>Gunneridae</taxon>
        <taxon>Pentapetalae</taxon>
        <taxon>rosids</taxon>
        <taxon>Vitales</taxon>
        <taxon>Vitaceae</taxon>
        <taxon>Viteae</taxon>
        <taxon>Vitis</taxon>
    </lineage>
</organism>
<accession>A0ABY9BH11</accession>
<dbReference type="SUPFAM" id="SSF81383">
    <property type="entry name" value="F-box domain"/>
    <property type="match status" value="1"/>
</dbReference>
<dbReference type="Gene3D" id="1.20.1280.50">
    <property type="match status" value="1"/>
</dbReference>
<name>A0ABY9BH11_VITVI</name>
<gene>
    <name evidence="1" type="ORF">VitviT2T_001928</name>
</gene>
<evidence type="ECO:0008006" key="3">
    <source>
        <dbReference type="Google" id="ProtNLM"/>
    </source>
</evidence>
<proteinExistence type="predicted"/>
<evidence type="ECO:0000313" key="2">
    <source>
        <dbReference type="Proteomes" id="UP001227230"/>
    </source>
</evidence>
<dbReference type="InterPro" id="IPR045283">
    <property type="entry name" value="AT3G44326-like"/>
</dbReference>
<dbReference type="Proteomes" id="UP001227230">
    <property type="component" value="Chromosome 2"/>
</dbReference>
<reference evidence="1 2" key="1">
    <citation type="journal article" date="2023" name="Hortic Res">
        <title>The complete reference genome for grapevine (Vitis vinifera L.) genetics and breeding.</title>
        <authorList>
            <person name="Shi X."/>
            <person name="Cao S."/>
            <person name="Wang X."/>
            <person name="Huang S."/>
            <person name="Wang Y."/>
            <person name="Liu Z."/>
            <person name="Liu W."/>
            <person name="Leng X."/>
            <person name="Peng Y."/>
            <person name="Wang N."/>
            <person name="Wang Y."/>
            <person name="Ma Z."/>
            <person name="Xu X."/>
            <person name="Zhang F."/>
            <person name="Xue H."/>
            <person name="Zhong H."/>
            <person name="Wang Y."/>
            <person name="Zhang K."/>
            <person name="Velt A."/>
            <person name="Avia K."/>
            <person name="Holtgrawe D."/>
            <person name="Grimplet J."/>
            <person name="Matus J.T."/>
            <person name="Ware D."/>
            <person name="Wu X."/>
            <person name="Wang H."/>
            <person name="Liu C."/>
            <person name="Fang Y."/>
            <person name="Rustenholz C."/>
            <person name="Cheng Z."/>
            <person name="Xiao H."/>
            <person name="Zhou Y."/>
        </authorList>
    </citation>
    <scope>NUCLEOTIDE SEQUENCE [LARGE SCALE GENOMIC DNA]</scope>
    <source>
        <strain evidence="2">cv. Pinot noir / PN40024</strain>
        <tissue evidence="1">Leaf</tissue>
    </source>
</reference>
<evidence type="ECO:0000313" key="1">
    <source>
        <dbReference type="EMBL" id="WJZ82143.1"/>
    </source>
</evidence>
<dbReference type="PANTHER" id="PTHR33736:SF15">
    <property type="entry name" value="F-BOX DOMAIN-CONTAINING PROTEIN"/>
    <property type="match status" value="1"/>
</dbReference>
<protein>
    <recommendedName>
        <fullName evidence="3">F-box protein</fullName>
    </recommendedName>
</protein>
<keyword evidence="2" id="KW-1185">Reference proteome</keyword>